<dbReference type="OrthoDB" id="4350224at2"/>
<evidence type="ECO:0000256" key="2">
    <source>
        <dbReference type="SAM" id="SignalP"/>
    </source>
</evidence>
<organism evidence="3 4">
    <name type="scientific">Leekyejoonella antrihumi</name>
    <dbReference type="NCBI Taxonomy" id="1660198"/>
    <lineage>
        <taxon>Bacteria</taxon>
        <taxon>Bacillati</taxon>
        <taxon>Actinomycetota</taxon>
        <taxon>Actinomycetes</taxon>
        <taxon>Micrococcales</taxon>
        <taxon>Dermacoccaceae</taxon>
        <taxon>Leekyejoonella</taxon>
    </lineage>
</organism>
<dbReference type="RefSeq" id="WP_146315504.1">
    <property type="nucleotide sequence ID" value="NZ_VCQV01000004.1"/>
</dbReference>
<comment type="caution">
    <text evidence="3">The sequence shown here is derived from an EMBL/GenBank/DDBJ whole genome shotgun (WGS) entry which is preliminary data.</text>
</comment>
<dbReference type="EMBL" id="VCQV01000004">
    <property type="protein sequence ID" value="TWP37934.1"/>
    <property type="molecule type" value="Genomic_DNA"/>
</dbReference>
<gene>
    <name evidence="3" type="ORF">FGL98_04285</name>
</gene>
<feature type="chain" id="PRO_5039583548" description="LppX_LprAFG lipoprotein" evidence="2">
    <location>
        <begin position="32"/>
        <end position="255"/>
    </location>
</feature>
<keyword evidence="4" id="KW-1185">Reference proteome</keyword>
<accession>A0A563E7Y4</accession>
<sequence length="255" mass="25667">MSTKRNTFVCGVTVLLAGGLAGCGSSGASSAGSSNNDSSSTHVSAPSSASSGGGEGSKSAKQVLADAKSALFNAKAVHVTGTVTDGAQHEKLDLQFQGTDSAGTETINGMVLHIVKVGGTAYLKAPSAFWKKTAGPKAAVLAGKWIKSPGTSGNLSSLTLQGLAASIDASDSPLKPGVRHESLQGKKALVLTQGDGSELYVADAKPPVPLRIVNTKSSKGQLDFTDYGKTQHISAPKGAVTAKQAVKDQSSKATT</sequence>
<dbReference type="Gene3D" id="2.50.20.20">
    <property type="match status" value="1"/>
</dbReference>
<dbReference type="PROSITE" id="PS51257">
    <property type="entry name" value="PROKAR_LIPOPROTEIN"/>
    <property type="match status" value="1"/>
</dbReference>
<evidence type="ECO:0000313" key="4">
    <source>
        <dbReference type="Proteomes" id="UP000320244"/>
    </source>
</evidence>
<reference evidence="3 4" key="1">
    <citation type="submission" date="2019-05" db="EMBL/GenBank/DDBJ databases">
        <authorList>
            <person name="Lee S.D."/>
        </authorList>
    </citation>
    <scope>NUCLEOTIDE SEQUENCE [LARGE SCALE GENOMIC DNA]</scope>
    <source>
        <strain evidence="3 4">C5-26</strain>
    </source>
</reference>
<dbReference type="Proteomes" id="UP000320244">
    <property type="component" value="Unassembled WGS sequence"/>
</dbReference>
<evidence type="ECO:0008006" key="5">
    <source>
        <dbReference type="Google" id="ProtNLM"/>
    </source>
</evidence>
<feature type="region of interest" description="Disordered" evidence="1">
    <location>
        <begin position="27"/>
        <end position="59"/>
    </location>
</feature>
<reference evidence="3 4" key="2">
    <citation type="submission" date="2019-08" db="EMBL/GenBank/DDBJ databases">
        <title>Jejuicoccus antrihumi gen. nov., sp. nov., a new member of the family Dermacoccaceae isolated from a cave.</title>
        <authorList>
            <person name="Schumann P."/>
            <person name="Kim I.S."/>
        </authorList>
    </citation>
    <scope>NUCLEOTIDE SEQUENCE [LARGE SCALE GENOMIC DNA]</scope>
    <source>
        <strain evidence="3 4">C5-26</strain>
    </source>
</reference>
<name>A0A563E7Y4_9MICO</name>
<feature type="region of interest" description="Disordered" evidence="1">
    <location>
        <begin position="235"/>
        <end position="255"/>
    </location>
</feature>
<feature type="signal peptide" evidence="2">
    <location>
        <begin position="1"/>
        <end position="31"/>
    </location>
</feature>
<proteinExistence type="predicted"/>
<evidence type="ECO:0000256" key="1">
    <source>
        <dbReference type="SAM" id="MobiDB-lite"/>
    </source>
</evidence>
<evidence type="ECO:0000313" key="3">
    <source>
        <dbReference type="EMBL" id="TWP37934.1"/>
    </source>
</evidence>
<keyword evidence="2" id="KW-0732">Signal</keyword>
<feature type="compositionally biased region" description="Basic and acidic residues" evidence="1">
    <location>
        <begin position="245"/>
        <end position="255"/>
    </location>
</feature>
<protein>
    <recommendedName>
        <fullName evidence="5">LppX_LprAFG lipoprotein</fullName>
    </recommendedName>
</protein>
<dbReference type="AlphaFoldDB" id="A0A563E7Y4"/>
<feature type="compositionally biased region" description="Low complexity" evidence="1">
    <location>
        <begin position="27"/>
        <end position="50"/>
    </location>
</feature>